<dbReference type="InterPro" id="IPR007645">
    <property type="entry name" value="RNA_pol_Rpb2_3"/>
</dbReference>
<dbReference type="GO" id="GO:0000428">
    <property type="term" value="C:DNA-directed RNA polymerase complex"/>
    <property type="evidence" value="ECO:0007669"/>
    <property type="project" value="UniProtKB-KW"/>
</dbReference>
<dbReference type="Pfam" id="PF10385">
    <property type="entry name" value="RNA_pol_Rpb2_45"/>
    <property type="match status" value="1"/>
</dbReference>
<feature type="region of interest" description="Disordered" evidence="8">
    <location>
        <begin position="1163"/>
        <end position="1184"/>
    </location>
</feature>
<keyword evidence="1 6" id="KW-0240">DNA-directed RNA polymerase</keyword>
<evidence type="ECO:0000256" key="5">
    <source>
        <dbReference type="ARBA" id="ARBA00048552"/>
    </source>
</evidence>
<comment type="catalytic activity">
    <reaction evidence="5 6">
        <text>RNA(n) + a ribonucleoside 5'-triphosphate = RNA(n+1) + diphosphate</text>
        <dbReference type="Rhea" id="RHEA:21248"/>
        <dbReference type="Rhea" id="RHEA-COMP:14527"/>
        <dbReference type="Rhea" id="RHEA-COMP:17342"/>
        <dbReference type="ChEBI" id="CHEBI:33019"/>
        <dbReference type="ChEBI" id="CHEBI:61557"/>
        <dbReference type="ChEBI" id="CHEBI:140395"/>
        <dbReference type="EC" id="2.7.7.6"/>
    </reaction>
</comment>
<dbReference type="CDD" id="cd00653">
    <property type="entry name" value="RNA_pol_B_RPB2"/>
    <property type="match status" value="1"/>
</dbReference>
<dbReference type="Gene3D" id="3.90.1110.10">
    <property type="entry name" value="RNA polymerase Rpb2, domain 2"/>
    <property type="match status" value="1"/>
</dbReference>
<dbReference type="SUPFAM" id="SSF64484">
    <property type="entry name" value="beta and beta-prime subunits of DNA dependent RNA-polymerase"/>
    <property type="match status" value="1"/>
</dbReference>
<dbReference type="AlphaFoldDB" id="K2GHT8"/>
<feature type="domain" description="RNA polymerase beta subunit protrusion" evidence="12">
    <location>
        <begin position="48"/>
        <end position="398"/>
    </location>
</feature>
<comment type="function">
    <text evidence="6">DNA-dependent RNA polymerase catalyzes the transcription of DNA into RNA using the four ribonucleoside triphosphates as substrates.</text>
</comment>
<evidence type="ECO:0000259" key="13">
    <source>
        <dbReference type="Pfam" id="PF04565"/>
    </source>
</evidence>
<evidence type="ECO:0000256" key="8">
    <source>
        <dbReference type="SAM" id="MobiDB-lite"/>
    </source>
</evidence>
<evidence type="ECO:0000259" key="11">
    <source>
        <dbReference type="Pfam" id="PF04561"/>
    </source>
</evidence>
<comment type="similarity">
    <text evidence="6 7">Belongs to the RNA polymerase beta chain family.</text>
</comment>
<keyword evidence="2 6" id="KW-0808">Transferase</keyword>
<evidence type="ECO:0000256" key="3">
    <source>
        <dbReference type="ARBA" id="ARBA00022695"/>
    </source>
</evidence>
<evidence type="ECO:0000256" key="2">
    <source>
        <dbReference type="ARBA" id="ARBA00022679"/>
    </source>
</evidence>
<comment type="caution">
    <text evidence="15">The sequence shown here is derived from an EMBL/GenBank/DDBJ whole genome shotgun (WGS) entry which is preliminary data.</text>
</comment>
<evidence type="ECO:0000256" key="7">
    <source>
        <dbReference type="RuleBase" id="RU000434"/>
    </source>
</evidence>
<evidence type="ECO:0000256" key="4">
    <source>
        <dbReference type="ARBA" id="ARBA00023163"/>
    </source>
</evidence>
<dbReference type="InterPro" id="IPR015712">
    <property type="entry name" value="DNA-dir_RNA_pol_su2"/>
</dbReference>
<dbReference type="InterPro" id="IPR007644">
    <property type="entry name" value="RNA_pol_bsu_protrusion"/>
</dbReference>
<name>K2GHT8_9BACT</name>
<dbReference type="GO" id="GO:0006351">
    <property type="term" value="P:DNA-templated transcription"/>
    <property type="evidence" value="ECO:0007669"/>
    <property type="project" value="UniProtKB-UniRule"/>
</dbReference>
<feature type="domain" description="RNA polymerase Rpb2" evidence="10">
    <location>
        <begin position="1057"/>
        <end position="1131"/>
    </location>
</feature>
<evidence type="ECO:0000256" key="1">
    <source>
        <dbReference type="ARBA" id="ARBA00022478"/>
    </source>
</evidence>
<dbReference type="GO" id="GO:0032549">
    <property type="term" value="F:ribonucleoside binding"/>
    <property type="evidence" value="ECO:0007669"/>
    <property type="project" value="InterPro"/>
</dbReference>
<sequence length="1184" mass="138404">MPKKKDLEESVETSMTVKQAPTKDVGALYQVNWRYFFTDDKAILDMPELIEVQLNSYRDFMDVRLNKAFDEAFPISDFSWEKIDIYYKSMYMDEPKYGVSDCKRKNLNYEAPLKVRLEMLNKETWEIKEQDVYMGGIPLMTEHGSFIINGIERVIVNQIIRSTWMFFSPDSKNPGYFAMKVIPQKGSWFEIELEKKWIINVKIDKKRKIPVTTLLRAFGLETDSEILNVFKHDKNFIAKYVGPTLDKDKTKSRIEALHVIYKLLRPGDLGTDERVQDLFNTTFWDIKKFDLWEIARIKINRKLWLKTEYKDEWRFLQLEDLTLGLNYLLGLIDEKDGHTWDDIDHLENRRVRSVWELVYDKLKVGLARMEKIAKDRMTIVELEDATPGTFINSRPITAVLKEFFASSQLSQFMDQSNPISELSHKRRITALGPGWLTRERASFEVRDVHPTQYWRLCPIHTPEGPNIWLVLHLASYAKVDRFGFITTPFQKVAHSSKNDWVDAINRIAHDTIMDEKGKVIVNEKEYITEAIAKELASKIKEPEIKVRWYVLNDYEYFDGYQERVLTIAEANVDIDDFWNFNETRIGARHNSEPIVAYVNEVTHKDISTKQIMSETTTLVPFLEHDDATRAEMGTNMMRQAVPLIKTEAPIVWTGTEKKIGEWSWYVIIAEEDGEIIGIDAKHISVLYKSWNKKLYELRTFEKSNNDMHIHQKALVSTWTKVKKWDILADGQSVQNWELALGKNLLVAYMPWGGYNYEDAIIISSRVMEDDLYTSVHISEYVLDVRETKLGPEQTTDDIPNVSSSKLKNLSEDGIIRIGSYVRWGDILVWKVTPKWEIELSPEERLLRAIFWDKSKDVKDSSLILPAGTGWKVIWVHVLKRENGDNLPTWVFKEVKVFIAETRKIEVWDKMAGRHGNKGIVSRIVPAEDMPFMQDGTPVDIILNPLWVISRMNIWQILETHLGIAAKKLWIRVATPILNGVPVELIGDLMEKAWLPRDGKVQLFDGKTWDPFKEKTMVWVKYMLKLHHLVEDKIHARSVGPYSMVTQQPLWGKAQNWGQRFWEMEVWALEWYGAANILQEMITIKSDDITGRTQSYEAIVKQKRIKRPNMPESFNVLLRELQALNMSIELLSKEELDEQEELMYQRFQELEKLEWQYDIEMDIPTPPEAIPTLDSQFESTESTEE</sequence>
<evidence type="ECO:0000313" key="15">
    <source>
        <dbReference type="EMBL" id="EKE30019.1"/>
    </source>
</evidence>
<dbReference type="InterPro" id="IPR019462">
    <property type="entry name" value="DNA-dir_RNA_pol_bsu_external_1"/>
</dbReference>
<evidence type="ECO:0000259" key="10">
    <source>
        <dbReference type="Pfam" id="PF04560"/>
    </source>
</evidence>
<dbReference type="Gene3D" id="2.30.150.10">
    <property type="entry name" value="DNA-directed RNA polymerase, beta subunit, external 1 domain"/>
    <property type="match status" value="1"/>
</dbReference>
<comment type="subunit">
    <text evidence="6">The RNAP catalytic core consists of 2 alpha, 1 beta, 1 beta' and 1 omega subunit. When a sigma factor is associated with the core the holoenzyme is formed, which can initiate transcription.</text>
</comment>
<feature type="domain" description="RNA polymerase Rpb2" evidence="13">
    <location>
        <begin position="411"/>
        <end position="479"/>
    </location>
</feature>
<protein>
    <recommendedName>
        <fullName evidence="6">DNA-directed RNA polymerase subunit beta</fullName>
        <shortName evidence="6">RNAP subunit beta</shortName>
        <ecNumber evidence="6">2.7.7.6</ecNumber>
    </recommendedName>
    <alternativeName>
        <fullName evidence="6">RNA polymerase subunit beta</fullName>
    </alternativeName>
    <alternativeName>
        <fullName evidence="6">Transcriptase subunit beta</fullName>
    </alternativeName>
</protein>
<dbReference type="InterPro" id="IPR037033">
    <property type="entry name" value="DNA-dir_RNAP_su2_hyb_sf"/>
</dbReference>
<organism evidence="15">
    <name type="scientific">uncultured bacterium</name>
    <name type="common">gcode 4</name>
    <dbReference type="NCBI Taxonomy" id="1234023"/>
    <lineage>
        <taxon>Bacteria</taxon>
        <taxon>environmental samples</taxon>
    </lineage>
</organism>
<keyword evidence="4 6" id="KW-0804">Transcription</keyword>
<dbReference type="InterPro" id="IPR007120">
    <property type="entry name" value="DNA-dir_RNAP_su2_dom"/>
</dbReference>
<evidence type="ECO:0000259" key="12">
    <source>
        <dbReference type="Pfam" id="PF04563"/>
    </source>
</evidence>
<gene>
    <name evidence="6" type="primary">rpoB</name>
    <name evidence="15" type="ORF">ACD_2C00058G0001</name>
</gene>
<dbReference type="EC" id="2.7.7.6" evidence="6"/>
<dbReference type="Pfam" id="PF04563">
    <property type="entry name" value="RNA_pol_Rpb2_1"/>
    <property type="match status" value="1"/>
</dbReference>
<feature type="compositionally biased region" description="Polar residues" evidence="8">
    <location>
        <begin position="1172"/>
        <end position="1184"/>
    </location>
</feature>
<dbReference type="HAMAP" id="MF_01321">
    <property type="entry name" value="RNApol_bact_RpoB"/>
    <property type="match status" value="1"/>
</dbReference>
<feature type="domain" description="DNA-directed RNA polymerase subunit 2 hybrid-binding" evidence="9">
    <location>
        <begin position="681"/>
        <end position="1054"/>
    </location>
</feature>
<accession>K2GHT8</accession>
<dbReference type="EMBL" id="AMFJ01000058">
    <property type="protein sequence ID" value="EKE30019.1"/>
    <property type="molecule type" value="Genomic_DNA"/>
</dbReference>
<evidence type="ECO:0000256" key="6">
    <source>
        <dbReference type="HAMAP-Rule" id="MF_01321"/>
    </source>
</evidence>
<dbReference type="Gene3D" id="3.90.1800.10">
    <property type="entry name" value="RNA polymerase alpha subunit dimerisation domain"/>
    <property type="match status" value="1"/>
</dbReference>
<dbReference type="Gene3D" id="2.40.270.10">
    <property type="entry name" value="DNA-directed RNA polymerase, subunit 2, domain 6"/>
    <property type="match status" value="2"/>
</dbReference>
<dbReference type="Pfam" id="PF04561">
    <property type="entry name" value="RNA_pol_Rpb2_2"/>
    <property type="match status" value="1"/>
</dbReference>
<dbReference type="Pfam" id="PF00562">
    <property type="entry name" value="RNA_pol_Rpb2_6"/>
    <property type="match status" value="1"/>
</dbReference>
<dbReference type="PANTHER" id="PTHR20856">
    <property type="entry name" value="DNA-DIRECTED RNA POLYMERASE I SUBUNIT 2"/>
    <property type="match status" value="1"/>
</dbReference>
<dbReference type="InterPro" id="IPR007641">
    <property type="entry name" value="RNA_pol_Rpb2_7"/>
</dbReference>
<dbReference type="Gene3D" id="3.90.1100.10">
    <property type="match status" value="3"/>
</dbReference>
<dbReference type="Gene3D" id="2.40.50.150">
    <property type="match status" value="1"/>
</dbReference>
<dbReference type="GO" id="GO:0003899">
    <property type="term" value="F:DNA-directed RNA polymerase activity"/>
    <property type="evidence" value="ECO:0007669"/>
    <property type="project" value="UniProtKB-UniRule"/>
</dbReference>
<reference evidence="15" key="1">
    <citation type="journal article" date="2012" name="Science">
        <title>Fermentation, hydrogen, and sulfur metabolism in multiple uncultivated bacterial phyla.</title>
        <authorList>
            <person name="Wrighton K.C."/>
            <person name="Thomas B.C."/>
            <person name="Sharon I."/>
            <person name="Miller C.S."/>
            <person name="Castelle C.J."/>
            <person name="VerBerkmoes N.C."/>
            <person name="Wilkins M.J."/>
            <person name="Hettich R.L."/>
            <person name="Lipton M.S."/>
            <person name="Williams K.H."/>
            <person name="Long P.E."/>
            <person name="Banfield J.F."/>
        </authorList>
    </citation>
    <scope>NUCLEOTIDE SEQUENCE [LARGE SCALE GENOMIC DNA]</scope>
</reference>
<keyword evidence="3 6" id="KW-0548">Nucleotidyltransferase</keyword>
<dbReference type="InterPro" id="IPR037034">
    <property type="entry name" value="RNA_pol_Rpb2_2_sf"/>
</dbReference>
<dbReference type="Pfam" id="PF04560">
    <property type="entry name" value="RNA_pol_Rpb2_7"/>
    <property type="match status" value="1"/>
</dbReference>
<dbReference type="Pfam" id="PF04565">
    <property type="entry name" value="RNA_pol_Rpb2_3"/>
    <property type="match status" value="1"/>
</dbReference>
<dbReference type="InterPro" id="IPR010243">
    <property type="entry name" value="RNA_pol_bsu_bac"/>
</dbReference>
<evidence type="ECO:0000259" key="14">
    <source>
        <dbReference type="Pfam" id="PF10385"/>
    </source>
</evidence>
<feature type="domain" description="DNA-directed RNA polymerase beta subunit external 1" evidence="14">
    <location>
        <begin position="550"/>
        <end position="607"/>
    </location>
</feature>
<dbReference type="Gene3D" id="2.40.50.100">
    <property type="match status" value="1"/>
</dbReference>
<dbReference type="InterPro" id="IPR042107">
    <property type="entry name" value="DNA-dir_RNA_pol_bsu_ext_1_sf"/>
</dbReference>
<dbReference type="InterPro" id="IPR007642">
    <property type="entry name" value="RNA_pol_Rpb2_2"/>
</dbReference>
<dbReference type="InterPro" id="IPR014724">
    <property type="entry name" value="RNA_pol_RPB2_OB-fold"/>
</dbReference>
<dbReference type="GO" id="GO:0003677">
    <property type="term" value="F:DNA binding"/>
    <property type="evidence" value="ECO:0007669"/>
    <property type="project" value="UniProtKB-UniRule"/>
</dbReference>
<proteinExistence type="inferred from homology"/>
<feature type="domain" description="RNA polymerase Rpb2" evidence="11">
    <location>
        <begin position="181"/>
        <end position="352"/>
    </location>
</feature>
<evidence type="ECO:0000259" key="9">
    <source>
        <dbReference type="Pfam" id="PF00562"/>
    </source>
</evidence>